<dbReference type="SMART" id="SM00364">
    <property type="entry name" value="LRR_BAC"/>
    <property type="match status" value="12"/>
</dbReference>
<feature type="region of interest" description="Disordered" evidence="3">
    <location>
        <begin position="313"/>
        <end position="336"/>
    </location>
</feature>
<dbReference type="PANTHER" id="PTHR24366">
    <property type="entry name" value="IG(IMMUNOGLOBULIN) AND LRR(LEUCINE RICH REPEAT) DOMAINS"/>
    <property type="match status" value="1"/>
</dbReference>
<dbReference type="InterPro" id="IPR001611">
    <property type="entry name" value="Leu-rich_rpt"/>
</dbReference>
<evidence type="ECO:0000313" key="5">
    <source>
        <dbReference type="RefSeq" id="XP_049302706.1"/>
    </source>
</evidence>
<name>A0ABM3J0E6_BACDO</name>
<dbReference type="InterPro" id="IPR003591">
    <property type="entry name" value="Leu-rich_rpt_typical-subtyp"/>
</dbReference>
<keyword evidence="4" id="KW-1185">Reference proteome</keyword>
<sequence>MRICNVMEACLVANHLMMAHQRPQLLIISISLLYWFRHTGECWKFDGGGAGILGPDAHIPPALNTPTFIATYTHLRAPRSAAASAAAVAARGPPPAVPPPSGNGGVMAGGSFSALLNGQQQDILYACPLNSMCQCAGLPNETSTLIEINCNEVALYKFPEFIHSSVRYIEMSRTHLQSVDDETFQGLRLKTLKLIDNELQDISERSFSTMTHSLMTLDISGNKMQHIPLEALQKLHSLTRLVAQRNHITTLEGNWEALFDTLRSLHLSGNDITEVSPFGLHENGNGLIGGNNGASSHPSSLAAITRHDELATTKSAHNSARNTPNELGSMGGHTSSTSNHIALSKPFSRLQKLLWLDLSNNRIYHIAPNFLPRSLVTIDLSSNLLTVFPQQLFEHLHGLRIVSLRDNLLRSVQTKELRLVRMRLEKLDLGMNLVETLESDWFQNNYSDVHVRALNLEKNFIRQLPPAVFKGTGIVHLVLAFNAIERIHVTAFEGITETLEYLDLERNELNAVPGAISTLHKLKYLYLASNNICQLTNLPENTDNLRVLSLSGNNFTMIPVLALRNYTQLSYLNMGYNLVSDIPEGIFAVDNWGANLQTILLRNNKITHLHLGSFYGLEQIQEISLSFNDINIHHPLVFENVSRTLKILELSFAVFPARSLESIDPLEALLPLSQLMWLGLDNNNLKTLSNESFAYMRELSYINLAFNQLKQLPRGLFLPDVHSHLVEIDLSYNSLEVITRNTFHSLGDLQTLNLQSNKLKLLEKHAFHNLEFLRYIDLSYNQLANISHGAFTVLPNLAALDLMQNNLCTLSLKMFHFVSNTSTPLRLNVTYNQIAHFEDELSSYMYIYNLDISHNAISKTESFANLANTLRFLNLAHNTIGSLANHAFGDLEFLEILDLSYNNITTLRRRSFQGLNSLQELDLGYNGLEQLQVEQFSNLRKLRILCVRGNRLRALPREVFMNTRLEYLDISENQLSVWPVPAFSDVGFTLRSIQMAQNTLEYLDSSMFVNSQFLYDINLACNRITVLPDNTFTFLNNLTNLELSQNPLVTTNLKEVFLHTPRLRLLKIRRMGLYVLPQLSLPYLSHLDVSGNYLQELTSLHEMRQLRHVNVSHNKIVNASSVAEHLPTSVRVLDLAHNPLRRITAHDLVALRHLTDLNLLDVKVVNPIVFSKLRSLRKLHLTSHQNLGELVARIPGLQELRVHCVETSIGSHLLSKLLNNTKLQLLELYGGNVQTIAPDALEGLARNQHLLVKISHTKISDLPPGIFYTLRAVPQLSIDISNNKINALAADSFYPNKTYWDTVGTRSIIGGLDTSNNPLECECGLVWFGHWLRRWLRESAQIKVIQKDEMKRMVQLPLPAYVLRRARSNTCHDPTTGRRLPILEIFPEDLLCQASALSSSSERLFLLSFAAIVLPLFTMSL</sequence>
<reference evidence="5" key="2">
    <citation type="submission" date="2025-08" db="UniProtKB">
        <authorList>
            <consortium name="RefSeq"/>
        </authorList>
    </citation>
    <scope>IDENTIFICATION</scope>
    <source>
        <tissue evidence="5">Adult</tissue>
    </source>
</reference>
<dbReference type="Pfam" id="PF13855">
    <property type="entry name" value="LRR_8"/>
    <property type="match status" value="7"/>
</dbReference>
<protein>
    <submittedName>
        <fullName evidence="5">Chaoptin isoform X1</fullName>
    </submittedName>
</protein>
<dbReference type="RefSeq" id="XP_049302706.1">
    <property type="nucleotide sequence ID" value="XM_049446749.1"/>
</dbReference>
<proteinExistence type="predicted"/>
<dbReference type="Pfam" id="PF00560">
    <property type="entry name" value="LRR_1"/>
    <property type="match status" value="1"/>
</dbReference>
<dbReference type="InterPro" id="IPR032675">
    <property type="entry name" value="LRR_dom_sf"/>
</dbReference>
<dbReference type="SMART" id="SM00365">
    <property type="entry name" value="LRR_SD22"/>
    <property type="match status" value="8"/>
</dbReference>
<evidence type="ECO:0000256" key="3">
    <source>
        <dbReference type="SAM" id="MobiDB-lite"/>
    </source>
</evidence>
<accession>A0ABM3J0E6</accession>
<evidence type="ECO:0000256" key="1">
    <source>
        <dbReference type="ARBA" id="ARBA00022614"/>
    </source>
</evidence>
<dbReference type="Gene3D" id="3.80.10.10">
    <property type="entry name" value="Ribonuclease Inhibitor"/>
    <property type="match status" value="10"/>
</dbReference>
<keyword evidence="1" id="KW-0433">Leucine-rich repeat</keyword>
<dbReference type="GeneID" id="105222292"/>
<dbReference type="PANTHER" id="PTHR24366:SF168">
    <property type="entry name" value="GH22922P-RELATED"/>
    <property type="match status" value="1"/>
</dbReference>
<reference evidence="4" key="1">
    <citation type="submission" date="2025-05" db="UniProtKB">
        <authorList>
            <consortium name="RefSeq"/>
        </authorList>
    </citation>
    <scope>NUCLEOTIDE SEQUENCE [LARGE SCALE GENOMIC DNA]</scope>
</reference>
<evidence type="ECO:0000313" key="4">
    <source>
        <dbReference type="Proteomes" id="UP001652620"/>
    </source>
</evidence>
<dbReference type="SMART" id="SM00369">
    <property type="entry name" value="LRR_TYP"/>
    <property type="match status" value="29"/>
</dbReference>
<dbReference type="SUPFAM" id="SSF52058">
    <property type="entry name" value="L domain-like"/>
    <property type="match status" value="4"/>
</dbReference>
<evidence type="ECO:0000256" key="2">
    <source>
        <dbReference type="ARBA" id="ARBA00022737"/>
    </source>
</evidence>
<keyword evidence="2" id="KW-0677">Repeat</keyword>
<dbReference type="Proteomes" id="UP001652620">
    <property type="component" value="Chromosome 1"/>
</dbReference>
<organism evidence="4 5">
    <name type="scientific">Bactrocera dorsalis</name>
    <name type="common">Oriental fruit fly</name>
    <name type="synonym">Dacus dorsalis</name>
    <dbReference type="NCBI Taxonomy" id="27457"/>
    <lineage>
        <taxon>Eukaryota</taxon>
        <taxon>Metazoa</taxon>
        <taxon>Ecdysozoa</taxon>
        <taxon>Arthropoda</taxon>
        <taxon>Hexapoda</taxon>
        <taxon>Insecta</taxon>
        <taxon>Pterygota</taxon>
        <taxon>Neoptera</taxon>
        <taxon>Endopterygota</taxon>
        <taxon>Diptera</taxon>
        <taxon>Brachycera</taxon>
        <taxon>Muscomorpha</taxon>
        <taxon>Tephritoidea</taxon>
        <taxon>Tephritidae</taxon>
        <taxon>Bactrocera</taxon>
        <taxon>Bactrocera</taxon>
    </lineage>
</organism>
<dbReference type="PROSITE" id="PS51450">
    <property type="entry name" value="LRR"/>
    <property type="match status" value="5"/>
</dbReference>
<gene>
    <name evidence="5" type="primary">LOC105222292</name>
</gene>